<dbReference type="InterPro" id="IPR036663">
    <property type="entry name" value="Fumarylacetoacetase_C_sf"/>
</dbReference>
<name>A0ABQ4UM17_9HYPH</name>
<dbReference type="Proteomes" id="UP001055039">
    <property type="component" value="Unassembled WGS sequence"/>
</dbReference>
<protein>
    <submittedName>
        <fullName evidence="2">Uncharacterized protein</fullName>
    </submittedName>
</protein>
<dbReference type="Gene3D" id="3.90.850.10">
    <property type="entry name" value="Fumarylacetoacetase-like, C-terminal domain"/>
    <property type="match status" value="1"/>
</dbReference>
<reference evidence="2" key="1">
    <citation type="journal article" date="2021" name="Front. Microbiol.">
        <title>Comprehensive Comparative Genomics and Phenotyping of Methylobacterium Species.</title>
        <authorList>
            <person name="Alessa O."/>
            <person name="Ogura Y."/>
            <person name="Fujitani Y."/>
            <person name="Takami H."/>
            <person name="Hayashi T."/>
            <person name="Sahin N."/>
            <person name="Tani A."/>
        </authorList>
    </citation>
    <scope>NUCLEOTIDE SEQUENCE</scope>
    <source>
        <strain evidence="2">NBRC 15686</strain>
    </source>
</reference>
<dbReference type="RefSeq" id="WP_238229097.1">
    <property type="nucleotide sequence ID" value="NZ_BAAADH010000038.1"/>
</dbReference>
<evidence type="ECO:0000256" key="1">
    <source>
        <dbReference type="SAM" id="MobiDB-lite"/>
    </source>
</evidence>
<feature type="compositionally biased region" description="Basic residues" evidence="1">
    <location>
        <begin position="100"/>
        <end position="109"/>
    </location>
</feature>
<reference evidence="2" key="2">
    <citation type="submission" date="2021-08" db="EMBL/GenBank/DDBJ databases">
        <authorList>
            <person name="Tani A."/>
            <person name="Ola A."/>
            <person name="Ogura Y."/>
            <person name="Katsura K."/>
            <person name="Hayashi T."/>
        </authorList>
    </citation>
    <scope>NUCLEOTIDE SEQUENCE</scope>
    <source>
        <strain evidence="2">NBRC 15686</strain>
    </source>
</reference>
<keyword evidence="3" id="KW-1185">Reference proteome</keyword>
<sequence length="205" mass="21532">MCATHSSALDTASIGERLAWARLTGELADVDLAGLADLDAAEEVRDAALLRLGWTQVGYALVGTHPAVARTLCLDVPVVAPLMRETIREGSSPLRMPHGPARRGRRPRLPARSFSFPISDDEPLTARNASQACLTCGVDLQVLGRRTLLPALLDESSAIADPFAAVASLASRLAERGSRPQACGSAGRPQGAPHTLLGDRAPTDA</sequence>
<evidence type="ECO:0000313" key="2">
    <source>
        <dbReference type="EMBL" id="GJE68304.1"/>
    </source>
</evidence>
<gene>
    <name evidence="2" type="ORF">LNAOJCKE_5541</name>
</gene>
<proteinExistence type="predicted"/>
<evidence type="ECO:0000313" key="3">
    <source>
        <dbReference type="Proteomes" id="UP001055039"/>
    </source>
</evidence>
<feature type="region of interest" description="Disordered" evidence="1">
    <location>
        <begin position="90"/>
        <end position="111"/>
    </location>
</feature>
<organism evidence="2 3">
    <name type="scientific">Methylorubrum aminovorans</name>
    <dbReference type="NCBI Taxonomy" id="269069"/>
    <lineage>
        <taxon>Bacteria</taxon>
        <taxon>Pseudomonadati</taxon>
        <taxon>Pseudomonadota</taxon>
        <taxon>Alphaproteobacteria</taxon>
        <taxon>Hyphomicrobiales</taxon>
        <taxon>Methylobacteriaceae</taxon>
        <taxon>Methylorubrum</taxon>
    </lineage>
</organism>
<comment type="caution">
    <text evidence="2">The sequence shown here is derived from an EMBL/GenBank/DDBJ whole genome shotgun (WGS) entry which is preliminary data.</text>
</comment>
<feature type="region of interest" description="Disordered" evidence="1">
    <location>
        <begin position="176"/>
        <end position="205"/>
    </location>
</feature>
<accession>A0ABQ4UM17</accession>
<dbReference type="EMBL" id="BPRC01000053">
    <property type="protein sequence ID" value="GJE68304.1"/>
    <property type="molecule type" value="Genomic_DNA"/>
</dbReference>